<evidence type="ECO:0000313" key="3">
    <source>
        <dbReference type="Proteomes" id="UP000676776"/>
    </source>
</evidence>
<organism evidence="2 3">
    <name type="scientific">Winogradskyella pelagia</name>
    <dbReference type="NCBI Taxonomy" id="2819984"/>
    <lineage>
        <taxon>Bacteria</taxon>
        <taxon>Pseudomonadati</taxon>
        <taxon>Bacteroidota</taxon>
        <taxon>Flavobacteriia</taxon>
        <taxon>Flavobacteriales</taxon>
        <taxon>Flavobacteriaceae</taxon>
        <taxon>Winogradskyella</taxon>
    </lineage>
</organism>
<keyword evidence="1" id="KW-0732">Signal</keyword>
<dbReference type="Proteomes" id="UP000676776">
    <property type="component" value="Unassembled WGS sequence"/>
</dbReference>
<keyword evidence="3" id="KW-1185">Reference proteome</keyword>
<evidence type="ECO:0000256" key="1">
    <source>
        <dbReference type="SAM" id="SignalP"/>
    </source>
</evidence>
<dbReference type="EMBL" id="JAGEVF010000001">
    <property type="protein sequence ID" value="MBO3115574.1"/>
    <property type="molecule type" value="Genomic_DNA"/>
</dbReference>
<protein>
    <recommendedName>
        <fullName evidence="4">Secreted protein</fullName>
    </recommendedName>
</protein>
<dbReference type="RefSeq" id="WP_208152329.1">
    <property type="nucleotide sequence ID" value="NZ_JAGEVF010000001.1"/>
</dbReference>
<evidence type="ECO:0008006" key="4">
    <source>
        <dbReference type="Google" id="ProtNLM"/>
    </source>
</evidence>
<comment type="caution">
    <text evidence="2">The sequence shown here is derived from an EMBL/GenBank/DDBJ whole genome shotgun (WGS) entry which is preliminary data.</text>
</comment>
<name>A0ABS3SYM7_9FLAO</name>
<feature type="chain" id="PRO_5045722632" description="Secreted protein" evidence="1">
    <location>
        <begin position="27"/>
        <end position="231"/>
    </location>
</feature>
<feature type="signal peptide" evidence="1">
    <location>
        <begin position="1"/>
        <end position="26"/>
    </location>
</feature>
<proteinExistence type="predicted"/>
<sequence length="231" mass="26335">MMKIFQIISKVALFIVLLTFTSHITAQNNINMDVSSEGNLMWKNTNTLPDAEGSPFINETYLPIKVSVIPDKVYTGRFNAYNGEMEVDLGNGKIIALDISSEIEVTFIGSGDTYRVYDYMDANNNRQRRFLMVVHGEEKFQLLKEEKIKYIEGRQAQTSYDKDVAPKFKRSDDNYYINLNGTITYVPNKNKKVLSAFPKDAKALKGFMKKNKLNAKNEEDLVKIAEFLAGQ</sequence>
<evidence type="ECO:0000313" key="2">
    <source>
        <dbReference type="EMBL" id="MBO3115574.1"/>
    </source>
</evidence>
<gene>
    <name evidence="2" type="ORF">J4050_02380</name>
</gene>
<reference evidence="2 3" key="1">
    <citation type="submission" date="2021-03" db="EMBL/GenBank/DDBJ databases">
        <title>Winogradskyella sp. nov., isolated from costal sediment.</title>
        <authorList>
            <person name="Gao C."/>
        </authorList>
    </citation>
    <scope>NUCLEOTIDE SEQUENCE [LARGE SCALE GENOMIC DNA]</scope>
    <source>
        <strain evidence="2 3">DF17</strain>
    </source>
</reference>
<accession>A0ABS3SYM7</accession>